<evidence type="ECO:0000313" key="2">
    <source>
        <dbReference type="EMBL" id="MBL4934273.1"/>
    </source>
</evidence>
<keyword evidence="1" id="KW-0472">Membrane</keyword>
<keyword evidence="1" id="KW-1133">Transmembrane helix</keyword>
<comment type="caution">
    <text evidence="2">The sequence shown here is derived from an EMBL/GenBank/DDBJ whole genome shotgun (WGS) entry which is preliminary data.</text>
</comment>
<protein>
    <submittedName>
        <fullName evidence="2">Uncharacterized protein</fullName>
    </submittedName>
</protein>
<evidence type="ECO:0000256" key="1">
    <source>
        <dbReference type="SAM" id="Phobius"/>
    </source>
</evidence>
<organism evidence="2 3">
    <name type="scientific">Clostridium rhizosphaerae</name>
    <dbReference type="NCBI Taxonomy" id="2803861"/>
    <lineage>
        <taxon>Bacteria</taxon>
        <taxon>Bacillati</taxon>
        <taxon>Bacillota</taxon>
        <taxon>Clostridia</taxon>
        <taxon>Eubacteriales</taxon>
        <taxon>Clostridiaceae</taxon>
        <taxon>Clostridium</taxon>
    </lineage>
</organism>
<accession>A0ABS1T4L7</accession>
<evidence type="ECO:0000313" key="3">
    <source>
        <dbReference type="Proteomes" id="UP000632377"/>
    </source>
</evidence>
<proteinExistence type="predicted"/>
<dbReference type="RefSeq" id="WP_202746919.1">
    <property type="nucleotide sequence ID" value="NZ_JAESWC010000001.1"/>
</dbReference>
<sequence>MKLSRAILIMVILLILSIPAFFIYTRFCLDKFEMNDNGNTLIINNIIYNRSNSLSASDEENLGKTIGIAIEGKRVLSDYIWPFWVIEYKNDKEHNRIFVRGLMGSGGVYIKNSR</sequence>
<keyword evidence="3" id="KW-1185">Reference proteome</keyword>
<dbReference type="EMBL" id="JAESWC010000001">
    <property type="protein sequence ID" value="MBL4934273.1"/>
    <property type="molecule type" value="Genomic_DNA"/>
</dbReference>
<dbReference type="Proteomes" id="UP000632377">
    <property type="component" value="Unassembled WGS sequence"/>
</dbReference>
<feature type="transmembrane region" description="Helical" evidence="1">
    <location>
        <begin position="6"/>
        <end position="24"/>
    </location>
</feature>
<name>A0ABS1T4L7_9CLOT</name>
<reference evidence="2 3" key="1">
    <citation type="submission" date="2021-01" db="EMBL/GenBank/DDBJ databases">
        <title>Genome public.</title>
        <authorList>
            <person name="Liu C."/>
            <person name="Sun Q."/>
        </authorList>
    </citation>
    <scope>NUCLEOTIDE SEQUENCE [LARGE SCALE GENOMIC DNA]</scope>
    <source>
        <strain evidence="2 3">YIM B02515</strain>
    </source>
</reference>
<gene>
    <name evidence="2" type="ORF">JK636_00720</name>
</gene>
<keyword evidence="1" id="KW-0812">Transmembrane</keyword>